<dbReference type="InterPro" id="IPR011055">
    <property type="entry name" value="Dup_hybrid_motif"/>
</dbReference>
<evidence type="ECO:0000313" key="5">
    <source>
        <dbReference type="Proteomes" id="UP000255233"/>
    </source>
</evidence>
<dbReference type="AlphaFoldDB" id="A0A379MV97"/>
<keyword evidence="5" id="KW-1185">Reference proteome</keyword>
<dbReference type="FunFam" id="2.70.70.10:FF:000006">
    <property type="entry name" value="M23 family peptidase"/>
    <property type="match status" value="1"/>
</dbReference>
<keyword evidence="1" id="KW-0175">Coiled coil</keyword>
<dbReference type="EMBL" id="UGVL01000001">
    <property type="protein sequence ID" value="SUE34800.1"/>
    <property type="molecule type" value="Genomic_DNA"/>
</dbReference>
<sequence length="324" mass="37170">MDSPQSSSYYTLYHFFRERFVLPMRQWLFRFVRMVLAVFIAASVVNFVFSYFFYTPKMHRLREQNEAIVRDYQLLEQRVDASLARLAELRERDHAVYRAIFSADTLDVPGVYTPYSPEKYASVGYGRYAPLMTQVWEKMDAFARQLYLQSLSYDEIEKLAVDKDLMAEVVPAIMPLDRKKLRGNIGAFGMRLHPILKRYIGHEGIDLGAPTGTPVYATGTGLVADQKPQSGYGIQIVIDHGFGYRTRYAHLSKSLVRPGQLVKRGELIGEVGSTGRSTGPHLHYEVIYRGRPVNPINYISRDMSEEEFRAITESAKATTYEMDE</sequence>
<evidence type="ECO:0000313" key="4">
    <source>
        <dbReference type="EMBL" id="SUE34800.1"/>
    </source>
</evidence>
<accession>A0A379MV97</accession>
<dbReference type="OrthoDB" id="9810477at2"/>
<dbReference type="InterPro" id="IPR050570">
    <property type="entry name" value="Cell_wall_metabolism_enzyme"/>
</dbReference>
<dbReference type="RefSeq" id="WP_037291793.1">
    <property type="nucleotide sequence ID" value="NZ_DBEWVC010000163.1"/>
</dbReference>
<dbReference type="STRING" id="880526.GCA_000427365_01785"/>
<dbReference type="GO" id="GO:0004222">
    <property type="term" value="F:metalloendopeptidase activity"/>
    <property type="evidence" value="ECO:0007669"/>
    <property type="project" value="TreeGrafter"/>
</dbReference>
<gene>
    <name evidence="4" type="primary">nlpD_1</name>
    <name evidence="4" type="ORF">NCTC11190_02033</name>
</gene>
<dbReference type="CDD" id="cd12797">
    <property type="entry name" value="M23_peptidase"/>
    <property type="match status" value="1"/>
</dbReference>
<evidence type="ECO:0000256" key="1">
    <source>
        <dbReference type="SAM" id="Coils"/>
    </source>
</evidence>
<proteinExistence type="predicted"/>
<keyword evidence="4" id="KW-0378">Hydrolase</keyword>
<organism evidence="4 5">
    <name type="scientific">Rikenella microfusus</name>
    <dbReference type="NCBI Taxonomy" id="28139"/>
    <lineage>
        <taxon>Bacteria</taxon>
        <taxon>Pseudomonadati</taxon>
        <taxon>Bacteroidota</taxon>
        <taxon>Bacteroidia</taxon>
        <taxon>Bacteroidales</taxon>
        <taxon>Rikenellaceae</taxon>
        <taxon>Rikenella</taxon>
    </lineage>
</organism>
<feature type="transmembrane region" description="Helical" evidence="2">
    <location>
        <begin position="31"/>
        <end position="54"/>
    </location>
</feature>
<keyword evidence="2" id="KW-0472">Membrane</keyword>
<dbReference type="PANTHER" id="PTHR21666:SF286">
    <property type="entry name" value="LIPOPROTEIN NLPD"/>
    <property type="match status" value="1"/>
</dbReference>
<name>A0A379MV97_9BACT</name>
<reference evidence="4 5" key="1">
    <citation type="submission" date="2018-06" db="EMBL/GenBank/DDBJ databases">
        <authorList>
            <consortium name="Pathogen Informatics"/>
            <person name="Doyle S."/>
        </authorList>
    </citation>
    <scope>NUCLEOTIDE SEQUENCE [LARGE SCALE GENOMIC DNA]</scope>
    <source>
        <strain evidence="4 5">NCTC11190</strain>
    </source>
</reference>
<feature type="coiled-coil region" evidence="1">
    <location>
        <begin position="58"/>
        <end position="92"/>
    </location>
</feature>
<evidence type="ECO:0000259" key="3">
    <source>
        <dbReference type="Pfam" id="PF01551"/>
    </source>
</evidence>
<keyword evidence="2" id="KW-0812">Transmembrane</keyword>
<dbReference type="SUPFAM" id="SSF51261">
    <property type="entry name" value="Duplicated hybrid motif"/>
    <property type="match status" value="1"/>
</dbReference>
<dbReference type="InterPro" id="IPR016047">
    <property type="entry name" value="M23ase_b-sheet_dom"/>
</dbReference>
<dbReference type="PANTHER" id="PTHR21666">
    <property type="entry name" value="PEPTIDASE-RELATED"/>
    <property type="match status" value="1"/>
</dbReference>
<dbReference type="Pfam" id="PF01551">
    <property type="entry name" value="Peptidase_M23"/>
    <property type="match status" value="1"/>
</dbReference>
<protein>
    <submittedName>
        <fullName evidence="4">Murein hydrolase activator NlpD</fullName>
    </submittedName>
</protein>
<dbReference type="Gene3D" id="2.70.70.10">
    <property type="entry name" value="Glucose Permease (Domain IIA)"/>
    <property type="match status" value="1"/>
</dbReference>
<dbReference type="Proteomes" id="UP000255233">
    <property type="component" value="Unassembled WGS sequence"/>
</dbReference>
<evidence type="ECO:0000256" key="2">
    <source>
        <dbReference type="SAM" id="Phobius"/>
    </source>
</evidence>
<keyword evidence="2" id="KW-1133">Transmembrane helix</keyword>
<feature type="domain" description="M23ase beta-sheet core" evidence="3">
    <location>
        <begin position="202"/>
        <end position="295"/>
    </location>
</feature>